<dbReference type="OrthoDB" id="3525031at2"/>
<evidence type="ECO:0000313" key="3">
    <source>
        <dbReference type="Proteomes" id="UP000199202"/>
    </source>
</evidence>
<evidence type="ECO:0000256" key="1">
    <source>
        <dbReference type="SAM" id="Phobius"/>
    </source>
</evidence>
<accession>A0A1G9CIR4</accession>
<dbReference type="Proteomes" id="UP000199202">
    <property type="component" value="Unassembled WGS sequence"/>
</dbReference>
<sequence>MNWPSERDLPEGRHRLIREFVMTEIDKQPQSRGWRRPRLAVLAPALGLAAAAALAVPLLFGGTPAYALTKGSDGLIHITINEAKDPDKLQADLRAMGADVVVDYVPEGKKCGPEPRSSHFLGRDEAPLAVFPPPPSSSSEDLAPGFTIDPSVIGPGQTGVLEFSVSERTDQQVAGIWARVGTDPVADCVLEDTTGAPLAH</sequence>
<keyword evidence="1" id="KW-0472">Membrane</keyword>
<keyword evidence="1" id="KW-1133">Transmembrane helix</keyword>
<proteinExistence type="predicted"/>
<keyword evidence="1" id="KW-0812">Transmembrane</keyword>
<reference evidence="2 3" key="1">
    <citation type="submission" date="2016-10" db="EMBL/GenBank/DDBJ databases">
        <authorList>
            <person name="de Groot N.N."/>
        </authorList>
    </citation>
    <scope>NUCLEOTIDE SEQUENCE [LARGE SCALE GENOMIC DNA]</scope>
    <source>
        <strain evidence="2 3">CGMCC 4.6533</strain>
    </source>
</reference>
<keyword evidence="3" id="KW-1185">Reference proteome</keyword>
<dbReference type="EMBL" id="FNDJ01000016">
    <property type="protein sequence ID" value="SDK51540.1"/>
    <property type="molecule type" value="Genomic_DNA"/>
</dbReference>
<evidence type="ECO:0000313" key="2">
    <source>
        <dbReference type="EMBL" id="SDK51540.1"/>
    </source>
</evidence>
<dbReference type="AlphaFoldDB" id="A0A1G9CIR4"/>
<name>A0A1G9CIR4_9ACTN</name>
<feature type="transmembrane region" description="Helical" evidence="1">
    <location>
        <begin position="39"/>
        <end position="60"/>
    </location>
</feature>
<gene>
    <name evidence="2" type="ORF">SAMN05421869_116183</name>
</gene>
<organism evidence="2 3">
    <name type="scientific">Nonomuraea jiangxiensis</name>
    <dbReference type="NCBI Taxonomy" id="633440"/>
    <lineage>
        <taxon>Bacteria</taxon>
        <taxon>Bacillati</taxon>
        <taxon>Actinomycetota</taxon>
        <taxon>Actinomycetes</taxon>
        <taxon>Streptosporangiales</taxon>
        <taxon>Streptosporangiaceae</taxon>
        <taxon>Nonomuraea</taxon>
    </lineage>
</organism>
<dbReference type="STRING" id="633440.SAMN05421869_116183"/>
<protein>
    <submittedName>
        <fullName evidence="2">Uncharacterized protein</fullName>
    </submittedName>
</protein>
<dbReference type="RefSeq" id="WP_090940303.1">
    <property type="nucleotide sequence ID" value="NZ_FNDJ01000016.1"/>
</dbReference>